<comment type="caution">
    <text evidence="2">The sequence shown here is derived from an EMBL/GenBank/DDBJ whole genome shotgun (WGS) entry which is preliminary data.</text>
</comment>
<dbReference type="EMBL" id="BLJN01000001">
    <property type="protein sequence ID" value="GFE79250.1"/>
    <property type="molecule type" value="Genomic_DNA"/>
</dbReference>
<dbReference type="Proteomes" id="UP000445000">
    <property type="component" value="Unassembled WGS sequence"/>
</dbReference>
<gene>
    <name evidence="2" type="ORF">GCM10011487_12500</name>
</gene>
<evidence type="ECO:0000313" key="3">
    <source>
        <dbReference type="Proteomes" id="UP000445000"/>
    </source>
</evidence>
<keyword evidence="3" id="KW-1185">Reference proteome</keyword>
<sequence>MQKKKKAAGLSVMETLPSPTSMRGRTTDEQMATSPVPKDLHDLLEHLEGYYGDDEGRFDATYLWPWRNLTFQRRNLNERILRVILKRLLAPKASLEQHWVRLNKDVQAHRRRSKASGKLARADAAHIVLNAVVDALLPVREASAKEMASNMRNASRAAAELITCLARLRNAGMNIEELLPTDETIAHEDEESGGRKYGGAYADARFFIYMKLPRSLLHEQRAELTDYALRVVMGDPFVSLGILGRIAHTTRAYKFKRHNVSGRQRFAYVMATYMVRDSVRFFGVPRYERAEAFTRAASGVQVKGLRQMMEREKKNPRN</sequence>
<feature type="compositionally biased region" description="Polar residues" evidence="1">
    <location>
        <begin position="17"/>
        <end position="33"/>
    </location>
</feature>
<name>A0A829Y7S5_9GAMM</name>
<organism evidence="2 3">
    <name type="scientific">Steroidobacter agaridevorans</name>
    <dbReference type="NCBI Taxonomy" id="2695856"/>
    <lineage>
        <taxon>Bacteria</taxon>
        <taxon>Pseudomonadati</taxon>
        <taxon>Pseudomonadota</taxon>
        <taxon>Gammaproteobacteria</taxon>
        <taxon>Steroidobacterales</taxon>
        <taxon>Steroidobacteraceae</taxon>
        <taxon>Steroidobacter</taxon>
    </lineage>
</organism>
<dbReference type="AlphaFoldDB" id="A0A829Y7S5"/>
<dbReference type="RefSeq" id="WP_129647376.1">
    <property type="nucleotide sequence ID" value="NZ_BLJN01000001.1"/>
</dbReference>
<evidence type="ECO:0000256" key="1">
    <source>
        <dbReference type="SAM" id="MobiDB-lite"/>
    </source>
</evidence>
<evidence type="ECO:0000313" key="2">
    <source>
        <dbReference type="EMBL" id="GFE79250.1"/>
    </source>
</evidence>
<feature type="region of interest" description="Disordered" evidence="1">
    <location>
        <begin position="1"/>
        <end position="33"/>
    </location>
</feature>
<reference evidence="3" key="1">
    <citation type="submission" date="2020-01" db="EMBL/GenBank/DDBJ databases">
        <title>'Steroidobacter agaridevorans' sp. nov., agar-degrading bacteria isolated from rhizosphere soils.</title>
        <authorList>
            <person name="Ikenaga M."/>
            <person name="Kataoka M."/>
            <person name="Murouchi A."/>
            <person name="Katsuragi S."/>
            <person name="Sakai M."/>
        </authorList>
    </citation>
    <scope>NUCLEOTIDE SEQUENCE [LARGE SCALE GENOMIC DNA]</scope>
    <source>
        <strain evidence="3">YU21-B</strain>
    </source>
</reference>
<proteinExistence type="predicted"/>
<accession>A0A829Y7S5</accession>
<protein>
    <submittedName>
        <fullName evidence="2">Uncharacterized protein</fullName>
    </submittedName>
</protein>